<dbReference type="PANTHER" id="PTHR37254:SF1">
    <property type="entry name" value="OS01G0100500 PROTEIN"/>
    <property type="match status" value="1"/>
</dbReference>
<organism evidence="2 3">
    <name type="scientific">Kalanchoe fedtschenkoi</name>
    <name type="common">Lavender scallops</name>
    <name type="synonym">South American air plant</name>
    <dbReference type="NCBI Taxonomy" id="63787"/>
    <lineage>
        <taxon>Eukaryota</taxon>
        <taxon>Viridiplantae</taxon>
        <taxon>Streptophyta</taxon>
        <taxon>Embryophyta</taxon>
        <taxon>Tracheophyta</taxon>
        <taxon>Spermatophyta</taxon>
        <taxon>Magnoliopsida</taxon>
        <taxon>eudicotyledons</taxon>
        <taxon>Gunneridae</taxon>
        <taxon>Pentapetalae</taxon>
        <taxon>Saxifragales</taxon>
        <taxon>Crassulaceae</taxon>
        <taxon>Kalanchoe</taxon>
    </lineage>
</organism>
<keyword evidence="1" id="KW-0472">Membrane</keyword>
<protein>
    <submittedName>
        <fullName evidence="2">Uncharacterized protein</fullName>
    </submittedName>
</protein>
<dbReference type="Proteomes" id="UP000594263">
    <property type="component" value="Unplaced"/>
</dbReference>
<sequence>MTSSCPANSFTYNATQCACRPGYVLLSSAAQSCTLFQPREEMVVRSGVDYGINFPDTFQQFESIGKFTQSQAVFLEATAVLLLLWFGFCVLVRLQKLNGGRSVWFRIRWWVSRLDVCFATRHWLEDQKAVVKRKTELGGTLSVASLVFFIGLVAALLYQIISKSSVEVHNLRATNAPDFTSFRNDMEFNITTVSSMSCSNLRGLETLVTGTPGFIDQRVVSLSTFGNYSCHNSSLGPTISLRCNNCQLIHDIMYTSWSFVDLPNSPAAAVGFQFNLSAQNRDRKKHLSLVSGTLTNGSELDNTPVTYRGLNTNILKFNLFPRVYRNFRDLKLTNPSSESDYTKLGTAGSNFSDQIQGLGLDFVKLENGEEDNREEEKLSAASFLKRARTDRRIHGQNPGRRFHSGLKSYV</sequence>
<reference evidence="2" key="1">
    <citation type="submission" date="2021-01" db="UniProtKB">
        <authorList>
            <consortium name="EnsemblPlants"/>
        </authorList>
    </citation>
    <scope>IDENTIFICATION</scope>
</reference>
<dbReference type="OMA" id="TANKCSP"/>
<name>A0A7N0ZRV6_KALFE</name>
<evidence type="ECO:0000313" key="2">
    <source>
        <dbReference type="EnsemblPlants" id="Kaladp0020s0165.1.v1.1"/>
    </source>
</evidence>
<feature type="transmembrane region" description="Helical" evidence="1">
    <location>
        <begin position="137"/>
        <end position="161"/>
    </location>
</feature>
<dbReference type="PANTHER" id="PTHR37254">
    <property type="entry name" value="OS01G0100500 PROTEIN"/>
    <property type="match status" value="1"/>
</dbReference>
<accession>A0A7N0ZRV6</accession>
<proteinExistence type="predicted"/>
<evidence type="ECO:0000313" key="3">
    <source>
        <dbReference type="Proteomes" id="UP000594263"/>
    </source>
</evidence>
<keyword evidence="1" id="KW-0812">Transmembrane</keyword>
<dbReference type="EnsemblPlants" id="Kaladp0020s0165.1.v1.1">
    <property type="protein sequence ID" value="Kaladp0020s0165.1.v1.1"/>
    <property type="gene ID" value="Kaladp0020s0165.v1.1"/>
</dbReference>
<dbReference type="Gramene" id="Kaladp0020s0165.1.v1.1">
    <property type="protein sequence ID" value="Kaladp0020s0165.1.v1.1"/>
    <property type="gene ID" value="Kaladp0020s0165.v1.1"/>
</dbReference>
<evidence type="ECO:0000256" key="1">
    <source>
        <dbReference type="SAM" id="Phobius"/>
    </source>
</evidence>
<dbReference type="AlphaFoldDB" id="A0A7N0ZRV6"/>
<keyword evidence="3" id="KW-1185">Reference proteome</keyword>
<keyword evidence="1" id="KW-1133">Transmembrane helix</keyword>
<feature type="transmembrane region" description="Helical" evidence="1">
    <location>
        <begin position="72"/>
        <end position="92"/>
    </location>
</feature>